<dbReference type="EMBL" id="LN853924">
    <property type="protein sequence ID" value="CRY97073.1"/>
    <property type="molecule type" value="Genomic_DNA"/>
</dbReference>
<protein>
    <submittedName>
        <fullName evidence="2">Uncharacterized protein</fullName>
    </submittedName>
</protein>
<keyword evidence="1" id="KW-1133">Transmembrane helix</keyword>
<keyword evidence="1" id="KW-0812">Transmembrane</keyword>
<sequence length="68" mass="7606">MRELAYDAIKYLILIVLMIIACAIGASIGVLVLPDGYAKFVCIAFMGAVFGYKKPIFKFIDNIFKKKK</sequence>
<dbReference type="AlphaFoldDB" id="A0A0H5Q5C2"/>
<evidence type="ECO:0000313" key="2">
    <source>
        <dbReference type="EMBL" id="CRY97073.1"/>
    </source>
</evidence>
<keyword evidence="2" id="KW-0614">Plasmid</keyword>
<name>A0A0H5Q5C2_9ZZZZ</name>
<dbReference type="PROSITE" id="PS51257">
    <property type="entry name" value="PROKAR_LIPOPROTEIN"/>
    <property type="match status" value="1"/>
</dbReference>
<reference evidence="2" key="2">
    <citation type="submission" date="2015-07" db="EMBL/GenBank/DDBJ databases">
        <title>Plasmids, circular viruses and viroids from rat gut.</title>
        <authorList>
            <person name="Jorgensen T.J."/>
            <person name="Hansen M.A."/>
            <person name="Xu Z."/>
            <person name="Tabak M.A."/>
            <person name="Sorensen S.J."/>
            <person name="Hansen L.H."/>
        </authorList>
    </citation>
    <scope>NUCLEOTIDE SEQUENCE</scope>
    <source>
        <plasmid evidence="2">pRGFK1363</plasmid>
    </source>
</reference>
<accession>A0A0H5Q5C2</accession>
<organism evidence="2">
    <name type="scientific">uncultured prokaryote</name>
    <dbReference type="NCBI Taxonomy" id="198431"/>
    <lineage>
        <taxon>unclassified sequences</taxon>
        <taxon>environmental samples</taxon>
    </lineage>
</organism>
<geneLocation type="plasmid" evidence="2">
    <name>pRGFK1363</name>
</geneLocation>
<keyword evidence="1" id="KW-0472">Membrane</keyword>
<proteinExistence type="predicted"/>
<reference evidence="2" key="1">
    <citation type="submission" date="2015-06" db="EMBL/GenBank/DDBJ databases">
        <authorList>
            <person name="Joergensen T."/>
        </authorList>
    </citation>
    <scope>NUCLEOTIDE SEQUENCE</scope>
    <source>
        <plasmid evidence="2">pRGFK1363</plasmid>
    </source>
</reference>
<feature type="transmembrane region" description="Helical" evidence="1">
    <location>
        <begin position="12"/>
        <end position="31"/>
    </location>
</feature>
<evidence type="ECO:0000256" key="1">
    <source>
        <dbReference type="SAM" id="Phobius"/>
    </source>
</evidence>